<feature type="compositionally biased region" description="Polar residues" evidence="1">
    <location>
        <begin position="42"/>
        <end position="59"/>
    </location>
</feature>
<sequence>MRKGLQREKGRLSPPLSTQRRLTKHSFHPGDSNHRKPPKTARITTQPPSNRSPWKSSQLEVEESDHSRDFPQHIHF</sequence>
<proteinExistence type="predicted"/>
<name>A0A1I7WCW8_HETBA</name>
<protein>
    <submittedName>
        <fullName evidence="3">ORF3</fullName>
    </submittedName>
</protein>
<accession>A0A1I7WCW8</accession>
<feature type="region of interest" description="Disordered" evidence="1">
    <location>
        <begin position="1"/>
        <end position="76"/>
    </location>
</feature>
<dbReference type="WBParaSite" id="Hba_02575">
    <property type="protein sequence ID" value="Hba_02575"/>
    <property type="gene ID" value="Hba_02575"/>
</dbReference>
<evidence type="ECO:0000256" key="1">
    <source>
        <dbReference type="SAM" id="MobiDB-lite"/>
    </source>
</evidence>
<organism evidence="2 3">
    <name type="scientific">Heterorhabditis bacteriophora</name>
    <name type="common">Entomopathogenic nematode worm</name>
    <dbReference type="NCBI Taxonomy" id="37862"/>
    <lineage>
        <taxon>Eukaryota</taxon>
        <taxon>Metazoa</taxon>
        <taxon>Ecdysozoa</taxon>
        <taxon>Nematoda</taxon>
        <taxon>Chromadorea</taxon>
        <taxon>Rhabditida</taxon>
        <taxon>Rhabditina</taxon>
        <taxon>Rhabditomorpha</taxon>
        <taxon>Strongyloidea</taxon>
        <taxon>Heterorhabditidae</taxon>
        <taxon>Heterorhabditis</taxon>
    </lineage>
</organism>
<feature type="compositionally biased region" description="Basic and acidic residues" evidence="1">
    <location>
        <begin position="1"/>
        <end position="11"/>
    </location>
</feature>
<keyword evidence="2" id="KW-1185">Reference proteome</keyword>
<feature type="compositionally biased region" description="Basic and acidic residues" evidence="1">
    <location>
        <begin position="64"/>
        <end position="76"/>
    </location>
</feature>
<dbReference type="AlphaFoldDB" id="A0A1I7WCW8"/>
<dbReference type="Proteomes" id="UP000095283">
    <property type="component" value="Unplaced"/>
</dbReference>
<evidence type="ECO:0000313" key="2">
    <source>
        <dbReference type="Proteomes" id="UP000095283"/>
    </source>
</evidence>
<evidence type="ECO:0000313" key="3">
    <source>
        <dbReference type="WBParaSite" id="Hba_02575"/>
    </source>
</evidence>
<reference evidence="3" key="1">
    <citation type="submission" date="2016-11" db="UniProtKB">
        <authorList>
            <consortium name="WormBaseParasite"/>
        </authorList>
    </citation>
    <scope>IDENTIFICATION</scope>
</reference>